<evidence type="ECO:0000256" key="1">
    <source>
        <dbReference type="SAM" id="MobiDB-lite"/>
    </source>
</evidence>
<dbReference type="Proteomes" id="UP000233551">
    <property type="component" value="Unassembled WGS sequence"/>
</dbReference>
<sequence>MGVLQALLQRGSRGADDEEVMGDSRRRFCRASSNYHGAPNGRLRSCLDVWEKFVRMHGPIAVNGKQKKRNYGRGMVGACHRIENRWDDGIVCLPEGPPLDLRLPLVAYSARAGRRLGGDASANHECSSGMPWLLPTMTVGMPQPTLSVPEGPPLDLRLPLVGYSGWASRRLGGDASANLECSLGVHTRISSRRGTHAHAYATRLGSVHLPGDAREKESPLTVYDPKVEGR</sequence>
<dbReference type="AlphaFoldDB" id="A0A2I0JVU1"/>
<accession>A0A2I0JVU1</accession>
<name>A0A2I0JVU1_PUNGR</name>
<keyword evidence="3" id="KW-1185">Reference proteome</keyword>
<reference evidence="2 3" key="1">
    <citation type="submission" date="2017-11" db="EMBL/GenBank/DDBJ databases">
        <title>De-novo sequencing of pomegranate (Punica granatum L.) genome.</title>
        <authorList>
            <person name="Akparov Z."/>
            <person name="Amiraslanov A."/>
            <person name="Hajiyeva S."/>
            <person name="Abbasov M."/>
            <person name="Kaur K."/>
            <person name="Hamwieh A."/>
            <person name="Solovyev V."/>
            <person name="Salamov A."/>
            <person name="Braich B."/>
            <person name="Kosarev P."/>
            <person name="Mahmoud A."/>
            <person name="Hajiyev E."/>
            <person name="Babayeva S."/>
            <person name="Izzatullayeva V."/>
            <person name="Mammadov A."/>
            <person name="Mammadov A."/>
            <person name="Sharifova S."/>
            <person name="Ojaghi J."/>
            <person name="Eynullazada K."/>
            <person name="Bayramov B."/>
            <person name="Abdulazimova A."/>
            <person name="Shahmuradov I."/>
        </authorList>
    </citation>
    <scope>NUCLEOTIDE SEQUENCE [LARGE SCALE GENOMIC DNA]</scope>
    <source>
        <strain evidence="3">cv. AG2017</strain>
        <tissue evidence="2">Leaf</tissue>
    </source>
</reference>
<gene>
    <name evidence="2" type="ORF">CRG98_019175</name>
</gene>
<evidence type="ECO:0000313" key="2">
    <source>
        <dbReference type="EMBL" id="PKI60434.1"/>
    </source>
</evidence>
<comment type="caution">
    <text evidence="2">The sequence shown here is derived from an EMBL/GenBank/DDBJ whole genome shotgun (WGS) entry which is preliminary data.</text>
</comment>
<protein>
    <submittedName>
        <fullName evidence="2">Uncharacterized protein</fullName>
    </submittedName>
</protein>
<feature type="region of interest" description="Disordered" evidence="1">
    <location>
        <begin position="210"/>
        <end position="230"/>
    </location>
</feature>
<evidence type="ECO:0000313" key="3">
    <source>
        <dbReference type="Proteomes" id="UP000233551"/>
    </source>
</evidence>
<dbReference type="EMBL" id="PGOL01001149">
    <property type="protein sequence ID" value="PKI60434.1"/>
    <property type="molecule type" value="Genomic_DNA"/>
</dbReference>
<organism evidence="2 3">
    <name type="scientific">Punica granatum</name>
    <name type="common">Pomegranate</name>
    <dbReference type="NCBI Taxonomy" id="22663"/>
    <lineage>
        <taxon>Eukaryota</taxon>
        <taxon>Viridiplantae</taxon>
        <taxon>Streptophyta</taxon>
        <taxon>Embryophyta</taxon>
        <taxon>Tracheophyta</taxon>
        <taxon>Spermatophyta</taxon>
        <taxon>Magnoliopsida</taxon>
        <taxon>eudicotyledons</taxon>
        <taxon>Gunneridae</taxon>
        <taxon>Pentapetalae</taxon>
        <taxon>rosids</taxon>
        <taxon>malvids</taxon>
        <taxon>Myrtales</taxon>
        <taxon>Lythraceae</taxon>
        <taxon>Punica</taxon>
    </lineage>
</organism>
<proteinExistence type="predicted"/>